<dbReference type="EMBL" id="JAIWYP010000003">
    <property type="protein sequence ID" value="KAH3852783.1"/>
    <property type="molecule type" value="Genomic_DNA"/>
</dbReference>
<name>A0A9D4L7Q2_DREPO</name>
<gene>
    <name evidence="1" type="ORF">DPMN_095303</name>
</gene>
<comment type="caution">
    <text evidence="1">The sequence shown here is derived from an EMBL/GenBank/DDBJ whole genome shotgun (WGS) entry which is preliminary data.</text>
</comment>
<dbReference type="SUPFAM" id="SSF50630">
    <property type="entry name" value="Acid proteases"/>
    <property type="match status" value="1"/>
</dbReference>
<dbReference type="Gene3D" id="2.40.70.10">
    <property type="entry name" value="Acid Proteases"/>
    <property type="match status" value="1"/>
</dbReference>
<reference evidence="1" key="2">
    <citation type="submission" date="2020-11" db="EMBL/GenBank/DDBJ databases">
        <authorList>
            <person name="McCartney M.A."/>
            <person name="Auch B."/>
            <person name="Kono T."/>
            <person name="Mallez S."/>
            <person name="Becker A."/>
            <person name="Gohl D.M."/>
            <person name="Silverstein K.A.T."/>
            <person name="Koren S."/>
            <person name="Bechman K.B."/>
            <person name="Herman A."/>
            <person name="Abrahante J.E."/>
            <person name="Garbe J."/>
        </authorList>
    </citation>
    <scope>NUCLEOTIDE SEQUENCE</scope>
    <source>
        <strain evidence="1">Duluth1</strain>
        <tissue evidence="1">Whole animal</tissue>
    </source>
</reference>
<reference evidence="1" key="1">
    <citation type="journal article" date="2019" name="bioRxiv">
        <title>The Genome of the Zebra Mussel, Dreissena polymorpha: A Resource for Invasive Species Research.</title>
        <authorList>
            <person name="McCartney M.A."/>
            <person name="Auch B."/>
            <person name="Kono T."/>
            <person name="Mallez S."/>
            <person name="Zhang Y."/>
            <person name="Obille A."/>
            <person name="Becker A."/>
            <person name="Abrahante J.E."/>
            <person name="Garbe J."/>
            <person name="Badalamenti J.P."/>
            <person name="Herman A."/>
            <person name="Mangelson H."/>
            <person name="Liachko I."/>
            <person name="Sullivan S."/>
            <person name="Sone E.D."/>
            <person name="Koren S."/>
            <person name="Silverstein K.A.T."/>
            <person name="Beckman K.B."/>
            <person name="Gohl D.M."/>
        </authorList>
    </citation>
    <scope>NUCLEOTIDE SEQUENCE</scope>
    <source>
        <strain evidence="1">Duluth1</strain>
        <tissue evidence="1">Whole animal</tissue>
    </source>
</reference>
<organism evidence="1 2">
    <name type="scientific">Dreissena polymorpha</name>
    <name type="common">Zebra mussel</name>
    <name type="synonym">Mytilus polymorpha</name>
    <dbReference type="NCBI Taxonomy" id="45954"/>
    <lineage>
        <taxon>Eukaryota</taxon>
        <taxon>Metazoa</taxon>
        <taxon>Spiralia</taxon>
        <taxon>Lophotrochozoa</taxon>
        <taxon>Mollusca</taxon>
        <taxon>Bivalvia</taxon>
        <taxon>Autobranchia</taxon>
        <taxon>Heteroconchia</taxon>
        <taxon>Euheterodonta</taxon>
        <taxon>Imparidentia</taxon>
        <taxon>Neoheterodontei</taxon>
        <taxon>Myida</taxon>
        <taxon>Dreissenoidea</taxon>
        <taxon>Dreissenidae</taxon>
        <taxon>Dreissena</taxon>
    </lineage>
</organism>
<protein>
    <submittedName>
        <fullName evidence="1">Uncharacterized protein</fullName>
    </submittedName>
</protein>
<dbReference type="InterPro" id="IPR021109">
    <property type="entry name" value="Peptidase_aspartic_dom_sf"/>
</dbReference>
<evidence type="ECO:0000313" key="2">
    <source>
        <dbReference type="Proteomes" id="UP000828390"/>
    </source>
</evidence>
<dbReference type="AlphaFoldDB" id="A0A9D4L7Q2"/>
<accession>A0A9D4L7Q2</accession>
<dbReference type="Proteomes" id="UP000828390">
    <property type="component" value="Unassembled WGS sequence"/>
</dbReference>
<evidence type="ECO:0000313" key="1">
    <source>
        <dbReference type="EMBL" id="KAH3852783.1"/>
    </source>
</evidence>
<keyword evidence="2" id="KW-1185">Reference proteome</keyword>
<sequence length="63" mass="6729">MVGDANLSTITINGKETTALNDSGSQVSVVTENLYTKMTPKPDLMSLKEFDLELKAANGTNIP</sequence>
<proteinExistence type="predicted"/>